<dbReference type="Pfam" id="PF14413">
    <property type="entry name" value="Thg1C"/>
    <property type="match status" value="1"/>
</dbReference>
<dbReference type="Proteomes" id="UP000044602">
    <property type="component" value="Unassembled WGS sequence"/>
</dbReference>
<evidence type="ECO:0000313" key="3">
    <source>
        <dbReference type="EMBL" id="CRK25131.1"/>
    </source>
</evidence>
<reference evidence="3 4" key="1">
    <citation type="submission" date="2015-05" db="EMBL/GenBank/DDBJ databases">
        <authorList>
            <person name="Wang D.B."/>
            <person name="Wang M."/>
        </authorList>
    </citation>
    <scope>NUCLEOTIDE SEQUENCE [LARGE SCALE GENOMIC DNA]</scope>
    <source>
        <strain evidence="3">VL1</strain>
    </source>
</reference>
<dbReference type="GO" id="GO:0006400">
    <property type="term" value="P:tRNA modification"/>
    <property type="evidence" value="ECO:0007669"/>
    <property type="project" value="InterPro"/>
</dbReference>
<accession>A0A0G4LST1</accession>
<dbReference type="AlphaFoldDB" id="A0A0G4LST1"/>
<organism evidence="3 4">
    <name type="scientific">Verticillium longisporum</name>
    <name type="common">Verticillium dahliae var. longisporum</name>
    <dbReference type="NCBI Taxonomy" id="100787"/>
    <lineage>
        <taxon>Eukaryota</taxon>
        <taxon>Fungi</taxon>
        <taxon>Dikarya</taxon>
        <taxon>Ascomycota</taxon>
        <taxon>Pezizomycotina</taxon>
        <taxon>Sordariomycetes</taxon>
        <taxon>Hypocreomycetidae</taxon>
        <taxon>Glomerellales</taxon>
        <taxon>Plectosphaerellaceae</taxon>
        <taxon>Verticillium</taxon>
    </lineage>
</organism>
<feature type="domain" description="Thg1 C-terminal" evidence="2">
    <location>
        <begin position="55"/>
        <end position="120"/>
    </location>
</feature>
<dbReference type="EMBL" id="CVQH01018446">
    <property type="protein sequence ID" value="CRK25131.1"/>
    <property type="molecule type" value="Genomic_DNA"/>
</dbReference>
<dbReference type="InterPro" id="IPR038469">
    <property type="entry name" value="tRNAHis_GuaTrfase_Thg1_sf"/>
</dbReference>
<dbReference type="PANTHER" id="PTHR12729:SF6">
    <property type="entry name" value="TRNA(HIS) GUANYLYLTRANSFERASE-RELATED"/>
    <property type="match status" value="1"/>
</dbReference>
<feature type="region of interest" description="Disordered" evidence="1">
    <location>
        <begin position="288"/>
        <end position="314"/>
    </location>
</feature>
<dbReference type="InterPro" id="IPR025845">
    <property type="entry name" value="Thg1_C_dom"/>
</dbReference>
<proteinExistence type="predicted"/>
<evidence type="ECO:0000259" key="2">
    <source>
        <dbReference type="Pfam" id="PF14413"/>
    </source>
</evidence>
<dbReference type="STRING" id="100787.A0A0G4LST1"/>
<dbReference type="Gene3D" id="3.30.70.3000">
    <property type="match status" value="2"/>
</dbReference>
<dbReference type="GO" id="GO:0000287">
    <property type="term" value="F:magnesium ion binding"/>
    <property type="evidence" value="ECO:0007669"/>
    <property type="project" value="InterPro"/>
</dbReference>
<dbReference type="GO" id="GO:0008193">
    <property type="term" value="F:tRNA guanylyltransferase activity"/>
    <property type="evidence" value="ECO:0007669"/>
    <property type="project" value="UniProtKB-EC"/>
</dbReference>
<evidence type="ECO:0000313" key="4">
    <source>
        <dbReference type="Proteomes" id="UP000044602"/>
    </source>
</evidence>
<sequence length="314" mass="32899">MANSKLCAKYAFEKPNDKRALDLMNAAARAVMTDLPDITIAYGVSDEYSFVFHKSCHINNLYNTTFWALIQLGGMDNRAAEELLAGTVSGDKNEILFSRFHINYNNEPEMYKKGSVVSKPLRTISIMVALRQFLLLVALGTLSEASRKSSGPPLGSTVPKKEAAAQKNAVHGGNHPGFSPGAPPAQIHGASPAINIANPISIPLVTSPGGGGGGGSPPLHLAPVYHAPVYHPPAAGPASPAPAPINIQTQPAPQPAAAGARSQPATLHVALTQPATMDVDALIVSDAEEPVASSPPGRHRRSQIIEAERLASEA</sequence>
<dbReference type="InterPro" id="IPR007537">
    <property type="entry name" value="tRNAHis_GuaTrfase_Thg1"/>
</dbReference>
<name>A0A0G4LST1_VERLO</name>
<feature type="region of interest" description="Disordered" evidence="1">
    <location>
        <begin position="145"/>
        <end position="190"/>
    </location>
</feature>
<evidence type="ECO:0000256" key="1">
    <source>
        <dbReference type="SAM" id="MobiDB-lite"/>
    </source>
</evidence>
<dbReference type="PANTHER" id="PTHR12729">
    <property type="entry name" value="TRNA(HIS) GUANYLYLTRANSFERASE-RELATED"/>
    <property type="match status" value="1"/>
</dbReference>
<protein>
    <recommendedName>
        <fullName evidence="2">Thg1 C-terminal domain-containing protein</fullName>
    </recommendedName>
</protein>
<dbReference type="GO" id="GO:0005525">
    <property type="term" value="F:GTP binding"/>
    <property type="evidence" value="ECO:0007669"/>
    <property type="project" value="UniProtKB-KW"/>
</dbReference>
<gene>
    <name evidence="3" type="ORF">BN1708_014153</name>
</gene>
<keyword evidence="4" id="KW-1185">Reference proteome</keyword>